<protein>
    <submittedName>
        <fullName evidence="2">Uncharacterized protein</fullName>
    </submittedName>
</protein>
<evidence type="ECO:0000256" key="1">
    <source>
        <dbReference type="SAM" id="MobiDB-lite"/>
    </source>
</evidence>
<dbReference type="GO" id="GO:0000178">
    <property type="term" value="C:exosome (RNase complex)"/>
    <property type="evidence" value="ECO:0007669"/>
    <property type="project" value="TreeGrafter"/>
</dbReference>
<evidence type="ECO:0000313" key="3">
    <source>
        <dbReference type="Proteomes" id="UP000472265"/>
    </source>
</evidence>
<proteinExistence type="predicted"/>
<dbReference type="InParanoid" id="A0A671THH1"/>
<dbReference type="GO" id="GO:0005634">
    <property type="term" value="C:nucleus"/>
    <property type="evidence" value="ECO:0007669"/>
    <property type="project" value="TreeGrafter"/>
</dbReference>
<name>A0A671THH1_SPAAU</name>
<dbReference type="InterPro" id="IPR039278">
    <property type="entry name" value="Red1"/>
</dbReference>
<sequence>TLSASRPAHVSRSPREEGELEDGEICDDETEDSVPIRRGDGSRPGRGAPPRTRKAHHHPHNMLPHMGHQPPDFRLMMPYNRPHGHGPVPPSHRQQCGPSGPDRPPPSPRTSFWERSHGALGRFRHRAMPNGGRGHWNRGSRAGVDSRGLLGRYGPGDGHGSKKDSPSRKQKVLGRNQARKAVHSVSKAENSVDESFEDLLSKYKQIQLELECIRKEETMALEPKELPAKDPTRDNTASITETKPVPEPAQSPEDASELETAEKKVFQAFNIKPLRQKLPTAVNLDELKRKWAEQEGGGAAQQEGERKHTLHLNV</sequence>
<dbReference type="Proteomes" id="UP000472265">
    <property type="component" value="Chromosome 8"/>
</dbReference>
<feature type="region of interest" description="Disordered" evidence="1">
    <location>
        <begin position="293"/>
        <end position="314"/>
    </location>
</feature>
<feature type="compositionally biased region" description="Basic residues" evidence="1">
    <location>
        <begin position="51"/>
        <end position="60"/>
    </location>
</feature>
<reference evidence="2" key="1">
    <citation type="submission" date="2021-04" db="EMBL/GenBank/DDBJ databases">
        <authorList>
            <consortium name="Wellcome Sanger Institute Data Sharing"/>
        </authorList>
    </citation>
    <scope>NUCLEOTIDE SEQUENCE [LARGE SCALE GENOMIC DNA]</scope>
</reference>
<feature type="region of interest" description="Disordered" evidence="1">
    <location>
        <begin position="1"/>
        <end position="193"/>
    </location>
</feature>
<reference evidence="2" key="2">
    <citation type="submission" date="2025-08" db="UniProtKB">
        <authorList>
            <consortium name="Ensembl"/>
        </authorList>
    </citation>
    <scope>IDENTIFICATION</scope>
</reference>
<feature type="compositionally biased region" description="Basic residues" evidence="1">
    <location>
        <begin position="168"/>
        <end position="182"/>
    </location>
</feature>
<feature type="compositionally biased region" description="Basic and acidic residues" evidence="1">
    <location>
        <begin position="34"/>
        <end position="43"/>
    </location>
</feature>
<dbReference type="AlphaFoldDB" id="A0A671THH1"/>
<organism evidence="2 3">
    <name type="scientific">Sparus aurata</name>
    <name type="common">Gilthead sea bream</name>
    <dbReference type="NCBI Taxonomy" id="8175"/>
    <lineage>
        <taxon>Eukaryota</taxon>
        <taxon>Metazoa</taxon>
        <taxon>Chordata</taxon>
        <taxon>Craniata</taxon>
        <taxon>Vertebrata</taxon>
        <taxon>Euteleostomi</taxon>
        <taxon>Actinopterygii</taxon>
        <taxon>Neopterygii</taxon>
        <taxon>Teleostei</taxon>
        <taxon>Neoteleostei</taxon>
        <taxon>Acanthomorphata</taxon>
        <taxon>Eupercaria</taxon>
        <taxon>Spariformes</taxon>
        <taxon>Sparidae</taxon>
        <taxon>Sparus</taxon>
    </lineage>
</organism>
<keyword evidence="3" id="KW-1185">Reference proteome</keyword>
<accession>A0A671THH1</accession>
<dbReference type="PANTHER" id="PTHR21563:SF3">
    <property type="entry name" value="ZINC FINGER C3H1 DOMAIN-CONTAINING PROTEIN"/>
    <property type="match status" value="1"/>
</dbReference>
<dbReference type="PANTHER" id="PTHR21563">
    <property type="entry name" value="ZINC FINGER C3H1 DOMAIN-CONTAINING PROTEIN"/>
    <property type="match status" value="1"/>
</dbReference>
<evidence type="ECO:0000313" key="2">
    <source>
        <dbReference type="Ensembl" id="ENSSAUP00010000711.1"/>
    </source>
</evidence>
<reference evidence="2" key="3">
    <citation type="submission" date="2025-09" db="UniProtKB">
        <authorList>
            <consortium name="Ensembl"/>
        </authorList>
    </citation>
    <scope>IDENTIFICATION</scope>
</reference>
<dbReference type="OMA" id="EPFRTHA"/>
<dbReference type="GeneTree" id="ENSGT00940000177974"/>
<feature type="region of interest" description="Disordered" evidence="1">
    <location>
        <begin position="218"/>
        <end position="261"/>
    </location>
</feature>
<feature type="compositionally biased region" description="Acidic residues" evidence="1">
    <location>
        <begin position="18"/>
        <end position="32"/>
    </location>
</feature>
<dbReference type="Ensembl" id="ENSSAUT00010000754.1">
    <property type="protein sequence ID" value="ENSSAUP00010000711.1"/>
    <property type="gene ID" value="ENSSAUG00010000388.1"/>
</dbReference>
<feature type="compositionally biased region" description="Basic and acidic residues" evidence="1">
    <location>
        <begin position="218"/>
        <end position="233"/>
    </location>
</feature>